<feature type="domain" description="(S)-ureidoglycine aminohydrolase cupin" evidence="1">
    <location>
        <begin position="46"/>
        <end position="119"/>
    </location>
</feature>
<sequence length="123" mass="13748">MALTAIEKITELTSLDAWGYITNISGKLVDQTEDIEIFGKMTFGAPNDPISAGYFATKKGKYQLVYSFSEQAILLAGEITITDEVTGHCTTYKPGDFWVVEKGTSTIWQIKSEYFIKHYFAVV</sequence>
<dbReference type="PANTHER" id="PTHR40943:SF1">
    <property type="entry name" value="CYTOPLASMIC PROTEIN"/>
    <property type="match status" value="1"/>
</dbReference>
<dbReference type="RefSeq" id="WP_097080052.1">
    <property type="nucleotide sequence ID" value="NZ_BAABHT010000017.1"/>
</dbReference>
<name>A0A240EED6_9GAMM</name>
<dbReference type="Proteomes" id="UP000219042">
    <property type="component" value="Unassembled WGS sequence"/>
</dbReference>
<protein>
    <recommendedName>
        <fullName evidence="1">(S)-ureidoglycine aminohydrolase cupin domain-containing protein</fullName>
    </recommendedName>
</protein>
<reference evidence="3" key="1">
    <citation type="submission" date="2016-09" db="EMBL/GenBank/DDBJ databases">
        <authorList>
            <person name="Varghese N."/>
            <person name="Submissions S."/>
        </authorList>
    </citation>
    <scope>NUCLEOTIDE SEQUENCE [LARGE SCALE GENOMIC DNA]</scope>
    <source>
        <strain evidence="3">ANC 4466</strain>
    </source>
</reference>
<dbReference type="Gene3D" id="2.60.120.10">
    <property type="entry name" value="Jelly Rolls"/>
    <property type="match status" value="1"/>
</dbReference>
<dbReference type="AlphaFoldDB" id="A0A240EED6"/>
<dbReference type="Pfam" id="PF05899">
    <property type="entry name" value="Cupin_3"/>
    <property type="match status" value="1"/>
</dbReference>
<proteinExistence type="predicted"/>
<dbReference type="InterPro" id="IPR014710">
    <property type="entry name" value="RmlC-like_jellyroll"/>
</dbReference>
<evidence type="ECO:0000313" key="2">
    <source>
        <dbReference type="EMBL" id="SNX46305.1"/>
    </source>
</evidence>
<dbReference type="EMBL" id="OANT01000010">
    <property type="protein sequence ID" value="SNX46305.1"/>
    <property type="molecule type" value="Genomic_DNA"/>
</dbReference>
<dbReference type="SUPFAM" id="SSF51182">
    <property type="entry name" value="RmlC-like cupins"/>
    <property type="match status" value="1"/>
</dbReference>
<dbReference type="PANTHER" id="PTHR40943">
    <property type="entry name" value="CYTOPLASMIC PROTEIN-RELATED"/>
    <property type="match status" value="1"/>
</dbReference>
<evidence type="ECO:0000313" key="3">
    <source>
        <dbReference type="Proteomes" id="UP000219042"/>
    </source>
</evidence>
<keyword evidence="3" id="KW-1185">Reference proteome</keyword>
<dbReference type="InterPro" id="IPR008579">
    <property type="entry name" value="UGlyAH_Cupin_dom"/>
</dbReference>
<evidence type="ECO:0000259" key="1">
    <source>
        <dbReference type="Pfam" id="PF05899"/>
    </source>
</evidence>
<gene>
    <name evidence="2" type="ORF">SAMN05421731_11052</name>
</gene>
<accession>A0A240EED6</accession>
<dbReference type="InterPro" id="IPR011051">
    <property type="entry name" value="RmlC_Cupin_sf"/>
</dbReference>
<dbReference type="OrthoDB" id="663248at2"/>
<organism evidence="2 3">
    <name type="scientific">Acinetobacter puyangensis</name>
    <dbReference type="NCBI Taxonomy" id="1096779"/>
    <lineage>
        <taxon>Bacteria</taxon>
        <taxon>Pseudomonadati</taxon>
        <taxon>Pseudomonadota</taxon>
        <taxon>Gammaproteobacteria</taxon>
        <taxon>Moraxellales</taxon>
        <taxon>Moraxellaceae</taxon>
        <taxon>Acinetobacter</taxon>
    </lineage>
</organism>